<gene>
    <name evidence="2" type="ORF">XINFAN_00412</name>
</gene>
<dbReference type="Proteomes" id="UP000277498">
    <property type="component" value="Unassembled WGS sequence"/>
</dbReference>
<keyword evidence="1" id="KW-0732">Signal</keyword>
<proteinExistence type="predicted"/>
<accession>A0A3P5WZE7</accession>
<protein>
    <submittedName>
        <fullName evidence="2">Uncharacterized protein</fullName>
    </submittedName>
</protein>
<feature type="signal peptide" evidence="1">
    <location>
        <begin position="1"/>
        <end position="23"/>
    </location>
</feature>
<dbReference type="AlphaFoldDB" id="A0A3P5WZE7"/>
<dbReference type="RefSeq" id="WP_124084847.1">
    <property type="nucleotide sequence ID" value="NZ_UXAW01000033.1"/>
</dbReference>
<evidence type="ECO:0000256" key="1">
    <source>
        <dbReference type="SAM" id="SignalP"/>
    </source>
</evidence>
<keyword evidence="3" id="KW-1185">Reference proteome</keyword>
<evidence type="ECO:0000313" key="2">
    <source>
        <dbReference type="EMBL" id="VDC20284.1"/>
    </source>
</evidence>
<dbReference type="OrthoDB" id="7876940at2"/>
<reference evidence="2 3" key="1">
    <citation type="submission" date="2018-11" db="EMBL/GenBank/DDBJ databases">
        <authorList>
            <person name="Criscuolo A."/>
        </authorList>
    </citation>
    <scope>NUCLEOTIDE SEQUENCE [LARGE SCALE GENOMIC DNA]</scope>
    <source>
        <strain evidence="2">ACIP111625</strain>
    </source>
</reference>
<organism evidence="2 3">
    <name type="scientific">Pseudogemmobacter humi</name>
    <dbReference type="NCBI Taxonomy" id="2483812"/>
    <lineage>
        <taxon>Bacteria</taxon>
        <taxon>Pseudomonadati</taxon>
        <taxon>Pseudomonadota</taxon>
        <taxon>Alphaproteobacteria</taxon>
        <taxon>Rhodobacterales</taxon>
        <taxon>Paracoccaceae</taxon>
        <taxon>Pseudogemmobacter</taxon>
    </lineage>
</organism>
<feature type="chain" id="PRO_5018184305" evidence="1">
    <location>
        <begin position="24"/>
        <end position="88"/>
    </location>
</feature>
<evidence type="ECO:0000313" key="3">
    <source>
        <dbReference type="Proteomes" id="UP000277498"/>
    </source>
</evidence>
<dbReference type="EMBL" id="UXAW01000033">
    <property type="protein sequence ID" value="VDC20284.1"/>
    <property type="molecule type" value="Genomic_DNA"/>
</dbReference>
<name>A0A3P5WZE7_9RHOB</name>
<sequence length="88" mass="9552">MKTMLKLALLTLAGCVASEPQPAATRPPAAAAEPVLDAAAKARVEAEVRKLEPEFWLRRSRDGEAAANEWLRQQAQDISRREAARTAG</sequence>